<dbReference type="GO" id="GO:0003700">
    <property type="term" value="F:DNA-binding transcription factor activity"/>
    <property type="evidence" value="ECO:0007669"/>
    <property type="project" value="TreeGrafter"/>
</dbReference>
<dbReference type="RefSeq" id="WP_113744604.1">
    <property type="nucleotide sequence ID" value="NZ_UAPV01000001.1"/>
</dbReference>
<dbReference type="Gene3D" id="1.10.260.40">
    <property type="entry name" value="lambda repressor-like DNA-binding domains"/>
    <property type="match status" value="1"/>
</dbReference>
<sequence>MSSRATLQDIADLVGVTKMTVSRYLNNRDSVAKETADKIQKAIEKLGYIPNRVPSMMSKSRSYAVGLLIPSFSNLVFPDVIDGVQEIALANNYNVLIAHTGYSNTDEESQIASLLSYKVDGLILTESAHTRQSLKMLSNAAIPVVELMEYRERPVDMCVGLDHETIAYNITKALIESGRKHIAYFGVRLDRRTMLRAQGYERALSEYGLESYTCYNKSRSNFTMGGDLMRKAVAEIKDLDAIICTNDDVAVGALIAAMDLKLSIPDDIAVVGYNGLNIGQATIPKLCSVDTPRHEMGRVAMQLILDRLNNKVSSKVRIMLECSITQGMSLTEQEYNTMQRLLIASVDVNNTQR</sequence>
<dbReference type="EMBL" id="UAPV01000001">
    <property type="protein sequence ID" value="SPT70543.1"/>
    <property type="molecule type" value="Genomic_DNA"/>
</dbReference>
<dbReference type="CDD" id="cd01575">
    <property type="entry name" value="PBP1_GntR"/>
    <property type="match status" value="1"/>
</dbReference>
<evidence type="ECO:0000259" key="5">
    <source>
        <dbReference type="PROSITE" id="PS50943"/>
    </source>
</evidence>
<dbReference type="InterPro" id="IPR000843">
    <property type="entry name" value="HTH_LacI"/>
</dbReference>
<dbReference type="InterPro" id="IPR028082">
    <property type="entry name" value="Peripla_BP_I"/>
</dbReference>
<dbReference type="Pfam" id="PF00356">
    <property type="entry name" value="LacI"/>
    <property type="match status" value="1"/>
</dbReference>
<accession>A0A2X0V9U6</accession>
<dbReference type="GO" id="GO:0000976">
    <property type="term" value="F:transcription cis-regulatory region binding"/>
    <property type="evidence" value="ECO:0007669"/>
    <property type="project" value="TreeGrafter"/>
</dbReference>
<evidence type="ECO:0000256" key="2">
    <source>
        <dbReference type="ARBA" id="ARBA00023125"/>
    </source>
</evidence>
<dbReference type="Pfam" id="PF00532">
    <property type="entry name" value="Peripla_BP_1"/>
    <property type="match status" value="1"/>
</dbReference>
<proteinExistence type="predicted"/>
<organism evidence="6 7">
    <name type="scientific">Anaerobiospirillum thomasii</name>
    <dbReference type="NCBI Taxonomy" id="179995"/>
    <lineage>
        <taxon>Bacteria</taxon>
        <taxon>Pseudomonadati</taxon>
        <taxon>Pseudomonadota</taxon>
        <taxon>Gammaproteobacteria</taxon>
        <taxon>Aeromonadales</taxon>
        <taxon>Succinivibrionaceae</taxon>
        <taxon>Anaerobiospirillum</taxon>
    </lineage>
</organism>
<dbReference type="SUPFAM" id="SSF47413">
    <property type="entry name" value="lambda repressor-like DNA-binding domains"/>
    <property type="match status" value="1"/>
</dbReference>
<evidence type="ECO:0000256" key="3">
    <source>
        <dbReference type="ARBA" id="ARBA00023163"/>
    </source>
</evidence>
<dbReference type="SUPFAM" id="SSF53822">
    <property type="entry name" value="Periplasmic binding protein-like I"/>
    <property type="match status" value="1"/>
</dbReference>
<evidence type="ECO:0000313" key="7">
    <source>
        <dbReference type="Proteomes" id="UP000250086"/>
    </source>
</evidence>
<dbReference type="PROSITE" id="PS50943">
    <property type="entry name" value="HTH_CROC1"/>
    <property type="match status" value="1"/>
</dbReference>
<feature type="domain" description="HTH lacI-type" evidence="4">
    <location>
        <begin position="5"/>
        <end position="59"/>
    </location>
</feature>
<dbReference type="PANTHER" id="PTHR30146:SF2">
    <property type="entry name" value="HTH-TYPE TRANSCRIPTIONAL REGULATOR GNTR"/>
    <property type="match status" value="1"/>
</dbReference>
<feature type="domain" description="HTH cro/C1-type" evidence="5">
    <location>
        <begin position="6"/>
        <end position="49"/>
    </location>
</feature>
<evidence type="ECO:0000313" key="6">
    <source>
        <dbReference type="EMBL" id="SPT70543.1"/>
    </source>
</evidence>
<dbReference type="CDD" id="cd01392">
    <property type="entry name" value="HTH_LacI"/>
    <property type="match status" value="1"/>
</dbReference>
<keyword evidence="1" id="KW-0805">Transcription regulation</keyword>
<keyword evidence="2" id="KW-0238">DNA-binding</keyword>
<evidence type="ECO:0000259" key="4">
    <source>
        <dbReference type="PROSITE" id="PS50932"/>
    </source>
</evidence>
<keyword evidence="7" id="KW-1185">Reference proteome</keyword>
<reference evidence="6 7" key="1">
    <citation type="submission" date="2018-06" db="EMBL/GenBank/DDBJ databases">
        <authorList>
            <consortium name="Pathogen Informatics"/>
            <person name="Doyle S."/>
        </authorList>
    </citation>
    <scope>NUCLEOTIDE SEQUENCE [LARGE SCALE GENOMIC DNA]</scope>
    <source>
        <strain evidence="6 7">NCTC13093</strain>
    </source>
</reference>
<dbReference type="Proteomes" id="UP000250086">
    <property type="component" value="Unassembled WGS sequence"/>
</dbReference>
<dbReference type="SMART" id="SM00354">
    <property type="entry name" value="HTH_LACI"/>
    <property type="match status" value="1"/>
</dbReference>
<dbReference type="PANTHER" id="PTHR30146">
    <property type="entry name" value="LACI-RELATED TRANSCRIPTIONAL REPRESSOR"/>
    <property type="match status" value="1"/>
</dbReference>
<dbReference type="InterPro" id="IPR010982">
    <property type="entry name" value="Lambda_DNA-bd_dom_sf"/>
</dbReference>
<dbReference type="AlphaFoldDB" id="A0A2X0V9U6"/>
<protein>
    <submittedName>
        <fullName evidence="6">Gluconate utilization system GNT-I transcriptional repressor</fullName>
    </submittedName>
</protein>
<gene>
    <name evidence="6" type="primary">gntR</name>
    <name evidence="6" type="ORF">NCTC13093_01959</name>
</gene>
<dbReference type="InterPro" id="IPR001387">
    <property type="entry name" value="Cro/C1-type_HTH"/>
</dbReference>
<dbReference type="PROSITE" id="PS50932">
    <property type="entry name" value="HTH_LACI_2"/>
    <property type="match status" value="1"/>
</dbReference>
<evidence type="ECO:0000256" key="1">
    <source>
        <dbReference type="ARBA" id="ARBA00023015"/>
    </source>
</evidence>
<dbReference type="InterPro" id="IPR001761">
    <property type="entry name" value="Peripla_BP/Lac1_sug-bd_dom"/>
</dbReference>
<keyword evidence="3" id="KW-0804">Transcription</keyword>
<dbReference type="PROSITE" id="PS00356">
    <property type="entry name" value="HTH_LACI_1"/>
    <property type="match status" value="1"/>
</dbReference>
<dbReference type="Gene3D" id="3.40.50.2300">
    <property type="match status" value="2"/>
</dbReference>
<name>A0A2X0V9U6_9GAMM</name>